<gene>
    <name evidence="1" type="ORF">GCM10011366_03080</name>
</gene>
<name>A0A917BEY3_9MICO</name>
<dbReference type="Pfam" id="PF21893">
    <property type="entry name" value="DUF6918"/>
    <property type="match status" value="1"/>
</dbReference>
<comment type="caution">
    <text evidence="1">The sequence shown here is derived from an EMBL/GenBank/DDBJ whole genome shotgun (WGS) entry which is preliminary data.</text>
</comment>
<dbReference type="InterPro" id="IPR054211">
    <property type="entry name" value="DUF6918"/>
</dbReference>
<keyword evidence="2" id="KW-1185">Reference proteome</keyword>
<sequence length="151" mass="15654">MLSPMTTSLSARLLDPTTRPQVVDALVQLIETEVASKKGISGTVLKTAFAGAKKASEGTVKRSVNALLPGVASALDPHWAAADGRAFGAYLADPARAHQVADELLAVADAKAAAVEGNPLGKVYRSLRGKGKEHVVEALPGLGSTLERFAR</sequence>
<organism evidence="1 2">
    <name type="scientific">Ornithinimicrobium tianjinense</name>
    <dbReference type="NCBI Taxonomy" id="1195761"/>
    <lineage>
        <taxon>Bacteria</taxon>
        <taxon>Bacillati</taxon>
        <taxon>Actinomycetota</taxon>
        <taxon>Actinomycetes</taxon>
        <taxon>Micrococcales</taxon>
        <taxon>Ornithinimicrobiaceae</taxon>
        <taxon>Ornithinimicrobium</taxon>
    </lineage>
</organism>
<evidence type="ECO:0000313" key="2">
    <source>
        <dbReference type="Proteomes" id="UP000605670"/>
    </source>
</evidence>
<dbReference type="Proteomes" id="UP000605670">
    <property type="component" value="Unassembled WGS sequence"/>
</dbReference>
<dbReference type="AlphaFoldDB" id="A0A917BEY3"/>
<reference evidence="1" key="1">
    <citation type="journal article" date="2014" name="Int. J. Syst. Evol. Microbiol.">
        <title>Complete genome sequence of Corynebacterium casei LMG S-19264T (=DSM 44701T), isolated from a smear-ripened cheese.</title>
        <authorList>
            <consortium name="US DOE Joint Genome Institute (JGI-PGF)"/>
            <person name="Walter F."/>
            <person name="Albersmeier A."/>
            <person name="Kalinowski J."/>
            <person name="Ruckert C."/>
        </authorList>
    </citation>
    <scope>NUCLEOTIDE SEQUENCE</scope>
    <source>
        <strain evidence="1">CGMCC 1.12160</strain>
    </source>
</reference>
<proteinExistence type="predicted"/>
<evidence type="ECO:0000313" key="1">
    <source>
        <dbReference type="EMBL" id="GGF38874.1"/>
    </source>
</evidence>
<protein>
    <submittedName>
        <fullName evidence="1">Uncharacterized protein</fullName>
    </submittedName>
</protein>
<dbReference type="EMBL" id="BMEM01000001">
    <property type="protein sequence ID" value="GGF38874.1"/>
    <property type="molecule type" value="Genomic_DNA"/>
</dbReference>
<reference evidence="1" key="2">
    <citation type="submission" date="2020-09" db="EMBL/GenBank/DDBJ databases">
        <authorList>
            <person name="Sun Q."/>
            <person name="Zhou Y."/>
        </authorList>
    </citation>
    <scope>NUCLEOTIDE SEQUENCE</scope>
    <source>
        <strain evidence="1">CGMCC 1.12160</strain>
    </source>
</reference>
<accession>A0A917BEY3</accession>